<feature type="domain" description="SUN" evidence="9">
    <location>
        <begin position="8"/>
        <end position="177"/>
    </location>
</feature>
<evidence type="ECO:0000313" key="10">
    <source>
        <dbReference type="EMBL" id="PJF18370.1"/>
    </source>
</evidence>
<protein>
    <recommendedName>
        <fullName evidence="9">SUN domain-containing protein</fullName>
    </recommendedName>
</protein>
<dbReference type="GO" id="GO:0034975">
    <property type="term" value="P:protein folding in endoplasmic reticulum"/>
    <property type="evidence" value="ECO:0007669"/>
    <property type="project" value="TreeGrafter"/>
</dbReference>
<name>A0A2H9TL55_9FUNG</name>
<dbReference type="InterPro" id="IPR008979">
    <property type="entry name" value="Galactose-bd-like_sf"/>
</dbReference>
<dbReference type="OrthoDB" id="266334at2759"/>
<dbReference type="InterPro" id="IPR045120">
    <property type="entry name" value="Suco/Slp1-like"/>
</dbReference>
<feature type="coiled-coil region" evidence="5">
    <location>
        <begin position="286"/>
        <end position="320"/>
    </location>
</feature>
<dbReference type="Pfam" id="PF07738">
    <property type="entry name" value="Sad1_UNC"/>
    <property type="match status" value="1"/>
</dbReference>
<evidence type="ECO:0000313" key="11">
    <source>
        <dbReference type="Proteomes" id="UP000240830"/>
    </source>
</evidence>
<evidence type="ECO:0000256" key="7">
    <source>
        <dbReference type="SAM" id="Phobius"/>
    </source>
</evidence>
<keyword evidence="8" id="KW-0732">Signal</keyword>
<comment type="subcellular location">
    <subcellularLocation>
        <location evidence="1">Endomembrane system</location>
    </subcellularLocation>
</comment>
<evidence type="ECO:0000259" key="9">
    <source>
        <dbReference type="PROSITE" id="PS51469"/>
    </source>
</evidence>
<proteinExistence type="predicted"/>
<comment type="caution">
    <text evidence="10">The sequence shown here is derived from an EMBL/GenBank/DDBJ whole genome shotgun (WGS) entry which is preliminary data.</text>
</comment>
<organism evidence="10 11">
    <name type="scientific">Paramicrosporidium saccamoebae</name>
    <dbReference type="NCBI Taxonomy" id="1246581"/>
    <lineage>
        <taxon>Eukaryota</taxon>
        <taxon>Fungi</taxon>
        <taxon>Fungi incertae sedis</taxon>
        <taxon>Cryptomycota</taxon>
        <taxon>Cryptomycota incertae sedis</taxon>
        <taxon>Paramicrosporidium</taxon>
    </lineage>
</organism>
<evidence type="ECO:0000256" key="8">
    <source>
        <dbReference type="SAM" id="SignalP"/>
    </source>
</evidence>
<dbReference type="GO" id="GO:0005737">
    <property type="term" value="C:cytoplasm"/>
    <property type="evidence" value="ECO:0007669"/>
    <property type="project" value="TreeGrafter"/>
</dbReference>
<evidence type="ECO:0000256" key="2">
    <source>
        <dbReference type="ARBA" id="ARBA00022692"/>
    </source>
</evidence>
<evidence type="ECO:0000256" key="3">
    <source>
        <dbReference type="ARBA" id="ARBA00022989"/>
    </source>
</evidence>
<feature type="signal peptide" evidence="8">
    <location>
        <begin position="1"/>
        <end position="22"/>
    </location>
</feature>
<dbReference type="STRING" id="1246581.A0A2H9TL55"/>
<dbReference type="AlphaFoldDB" id="A0A2H9TL55"/>
<keyword evidence="3 7" id="KW-1133">Transmembrane helix</keyword>
<dbReference type="Gene3D" id="2.60.120.260">
    <property type="entry name" value="Galactose-binding domain-like"/>
    <property type="match status" value="1"/>
</dbReference>
<feature type="transmembrane region" description="Helical" evidence="7">
    <location>
        <begin position="378"/>
        <end position="406"/>
    </location>
</feature>
<keyword evidence="5" id="KW-0175">Coiled coil</keyword>
<dbReference type="EMBL" id="MTSL01000126">
    <property type="protein sequence ID" value="PJF18370.1"/>
    <property type="molecule type" value="Genomic_DNA"/>
</dbReference>
<gene>
    <name evidence="10" type="ORF">PSACC_01798</name>
</gene>
<dbReference type="PANTHER" id="PTHR12953">
    <property type="entry name" value="MEMBRANE PROTEIN CH1 RELATED"/>
    <property type="match status" value="1"/>
</dbReference>
<keyword evidence="2 7" id="KW-0812">Transmembrane</keyword>
<keyword evidence="4 7" id="KW-0472">Membrane</keyword>
<feature type="region of interest" description="Disordered" evidence="6">
    <location>
        <begin position="437"/>
        <end position="459"/>
    </location>
</feature>
<reference evidence="10 11" key="1">
    <citation type="submission" date="2016-10" db="EMBL/GenBank/DDBJ databases">
        <title>The genome of Paramicrosporidium saccamoebae is the missing link in understanding Cryptomycota and Microsporidia evolution.</title>
        <authorList>
            <person name="Quandt C.A."/>
            <person name="Beaudet D."/>
            <person name="Corsaro D."/>
            <person name="Michel R."/>
            <person name="Corradi N."/>
            <person name="James T."/>
        </authorList>
    </citation>
    <scope>NUCLEOTIDE SEQUENCE [LARGE SCALE GENOMIC DNA]</scope>
    <source>
        <strain evidence="10 11">KSL3</strain>
    </source>
</reference>
<sequence length="499" mass="56408">MIAVQWLLAAALLHLASPVAHKAVTKEEILETLKARYNYASSDCAARVLSTNRGCKSASSILQSQKDTYLLNLCSYPSKHIIIELCQDIRIDTLILANFEYFSSTVREFRVSVSKRYPAVGWREVGQFVAENGRGEQVFRVEGAEMYTRYLRIDFDTHYGNEYYCLVSVLRVLGKTMMEVFEESASALPEKKQPRESVPISTIKATVLSTASIEPRSVQKTTEHVEEPVADQLPAELQTAVYDFMKLFQPQSCRATPPTTTKTVDSEDGEFPPVRLPQENVFKAIYDRLQQLERNVTRSSKNLQEEIKMLTGDMKYVQEEIGIIETNPKNPLFSNASRKRSFRARLLHHIEKRTVEYTRGITEQVDQMLEEVRLNDRLVFWIAIYSLLQITALISVVAVGFALGWFRSQPVPKPIRPMSPSLHRRWRSDGAIDGEAEQLVPTSASASDMTRDASRSQSPADLIATASRPLLLDEEAELIDACYTSLSSPASMELDNKHE</sequence>
<dbReference type="PANTHER" id="PTHR12953:SF0">
    <property type="entry name" value="SUN DOMAIN-CONTAINING OSSIFICATION FACTOR"/>
    <property type="match status" value="1"/>
</dbReference>
<dbReference type="SUPFAM" id="SSF49785">
    <property type="entry name" value="Galactose-binding domain-like"/>
    <property type="match status" value="1"/>
</dbReference>
<evidence type="ECO:0000256" key="5">
    <source>
        <dbReference type="SAM" id="Coils"/>
    </source>
</evidence>
<keyword evidence="11" id="KW-1185">Reference proteome</keyword>
<feature type="chain" id="PRO_5014177647" description="SUN domain-containing protein" evidence="8">
    <location>
        <begin position="23"/>
        <end position="499"/>
    </location>
</feature>
<dbReference type="InterPro" id="IPR012919">
    <property type="entry name" value="SUN_dom"/>
</dbReference>
<dbReference type="Proteomes" id="UP000240830">
    <property type="component" value="Unassembled WGS sequence"/>
</dbReference>
<evidence type="ECO:0000256" key="4">
    <source>
        <dbReference type="ARBA" id="ARBA00023136"/>
    </source>
</evidence>
<dbReference type="GO" id="GO:0012505">
    <property type="term" value="C:endomembrane system"/>
    <property type="evidence" value="ECO:0007669"/>
    <property type="project" value="UniProtKB-SubCell"/>
</dbReference>
<dbReference type="PROSITE" id="PS51469">
    <property type="entry name" value="SUN"/>
    <property type="match status" value="1"/>
</dbReference>
<evidence type="ECO:0000256" key="1">
    <source>
        <dbReference type="ARBA" id="ARBA00004308"/>
    </source>
</evidence>
<dbReference type="GO" id="GO:0016020">
    <property type="term" value="C:membrane"/>
    <property type="evidence" value="ECO:0007669"/>
    <property type="project" value="InterPro"/>
</dbReference>
<evidence type="ECO:0000256" key="6">
    <source>
        <dbReference type="SAM" id="MobiDB-lite"/>
    </source>
</evidence>
<accession>A0A2H9TL55</accession>